<gene>
    <name evidence="2" type="ORF">Tco_0629750</name>
</gene>
<proteinExistence type="predicted"/>
<reference evidence="2" key="2">
    <citation type="submission" date="2022-01" db="EMBL/GenBank/DDBJ databases">
        <authorList>
            <person name="Yamashiro T."/>
            <person name="Shiraishi A."/>
            <person name="Satake H."/>
            <person name="Nakayama K."/>
        </authorList>
    </citation>
    <scope>NUCLEOTIDE SEQUENCE</scope>
</reference>
<evidence type="ECO:0000313" key="3">
    <source>
        <dbReference type="Proteomes" id="UP001151760"/>
    </source>
</evidence>
<evidence type="ECO:0000259" key="1">
    <source>
        <dbReference type="Pfam" id="PF00098"/>
    </source>
</evidence>
<name>A0ABQ4WU94_9ASTR</name>
<dbReference type="InterPro" id="IPR036875">
    <property type="entry name" value="Znf_CCHC_sf"/>
</dbReference>
<dbReference type="Gene3D" id="4.10.60.10">
    <property type="entry name" value="Zinc finger, CCHC-type"/>
    <property type="match status" value="1"/>
</dbReference>
<dbReference type="EMBL" id="BQNB010008932">
    <property type="protein sequence ID" value="GJS56388.1"/>
    <property type="molecule type" value="Genomic_DNA"/>
</dbReference>
<keyword evidence="3" id="KW-1185">Reference proteome</keyword>
<accession>A0ABQ4WU94</accession>
<dbReference type="Pfam" id="PF00098">
    <property type="entry name" value="zf-CCHC"/>
    <property type="match status" value="1"/>
</dbReference>
<protein>
    <submittedName>
        <fullName evidence="2">Retrovirus-related pol polyprotein from transposon TNT 1-94</fullName>
    </submittedName>
</protein>
<evidence type="ECO:0000313" key="2">
    <source>
        <dbReference type="EMBL" id="GJS56388.1"/>
    </source>
</evidence>
<dbReference type="Proteomes" id="UP001151760">
    <property type="component" value="Unassembled WGS sequence"/>
</dbReference>
<sequence>MLAMLGMIPKTTSTLGKTNVQCYNCNGKGHYARDGPKPKVRDAKYFREQMLLATKDEAGVNIDTKENDFMLMNAYGDDQLEELNASVIMMAHIQPTYNKSDVEPNYDVEVISEVNASQIDLINRLLSKGDNEHRNHEKFETIKHTFVDDQIDSDIIFDDPYIEKLNMIKMLSKDKLNMIKMLMIKLMLTLNP</sequence>
<dbReference type="InterPro" id="IPR001878">
    <property type="entry name" value="Znf_CCHC"/>
</dbReference>
<organism evidence="2 3">
    <name type="scientific">Tanacetum coccineum</name>
    <dbReference type="NCBI Taxonomy" id="301880"/>
    <lineage>
        <taxon>Eukaryota</taxon>
        <taxon>Viridiplantae</taxon>
        <taxon>Streptophyta</taxon>
        <taxon>Embryophyta</taxon>
        <taxon>Tracheophyta</taxon>
        <taxon>Spermatophyta</taxon>
        <taxon>Magnoliopsida</taxon>
        <taxon>eudicotyledons</taxon>
        <taxon>Gunneridae</taxon>
        <taxon>Pentapetalae</taxon>
        <taxon>asterids</taxon>
        <taxon>campanulids</taxon>
        <taxon>Asterales</taxon>
        <taxon>Asteraceae</taxon>
        <taxon>Asteroideae</taxon>
        <taxon>Anthemideae</taxon>
        <taxon>Anthemidinae</taxon>
        <taxon>Tanacetum</taxon>
    </lineage>
</organism>
<comment type="caution">
    <text evidence="2">The sequence shown here is derived from an EMBL/GenBank/DDBJ whole genome shotgun (WGS) entry which is preliminary data.</text>
</comment>
<feature type="domain" description="CCHC-type" evidence="1">
    <location>
        <begin position="21"/>
        <end position="34"/>
    </location>
</feature>
<reference evidence="2" key="1">
    <citation type="journal article" date="2022" name="Int. J. Mol. Sci.">
        <title>Draft Genome of Tanacetum Coccineum: Genomic Comparison of Closely Related Tanacetum-Family Plants.</title>
        <authorList>
            <person name="Yamashiro T."/>
            <person name="Shiraishi A."/>
            <person name="Nakayama K."/>
            <person name="Satake H."/>
        </authorList>
    </citation>
    <scope>NUCLEOTIDE SEQUENCE</scope>
</reference>
<dbReference type="SUPFAM" id="SSF57756">
    <property type="entry name" value="Retrovirus zinc finger-like domains"/>
    <property type="match status" value="1"/>
</dbReference>